<dbReference type="EMBL" id="JAPNKE010000002">
    <property type="protein sequence ID" value="MCY1009910.1"/>
    <property type="molecule type" value="Genomic_DNA"/>
</dbReference>
<evidence type="ECO:0000313" key="2">
    <source>
        <dbReference type="Proteomes" id="UP001150924"/>
    </source>
</evidence>
<dbReference type="Proteomes" id="UP001150924">
    <property type="component" value="Unassembled WGS sequence"/>
</dbReference>
<evidence type="ECO:0000313" key="1">
    <source>
        <dbReference type="EMBL" id="MCY1009910.1"/>
    </source>
</evidence>
<comment type="caution">
    <text evidence="1">The sequence shown here is derived from an EMBL/GenBank/DDBJ whole genome shotgun (WGS) entry which is preliminary data.</text>
</comment>
<keyword evidence="2" id="KW-1185">Reference proteome</keyword>
<organism evidence="1 2">
    <name type="scientific">Nannocystis pusilla</name>
    <dbReference type="NCBI Taxonomy" id="889268"/>
    <lineage>
        <taxon>Bacteria</taxon>
        <taxon>Pseudomonadati</taxon>
        <taxon>Myxococcota</taxon>
        <taxon>Polyangia</taxon>
        <taxon>Nannocystales</taxon>
        <taxon>Nannocystaceae</taxon>
        <taxon>Nannocystis</taxon>
    </lineage>
</organism>
<name>A0A9X3J0C6_9BACT</name>
<proteinExistence type="predicted"/>
<accession>A0A9X3J0C6</accession>
<protein>
    <submittedName>
        <fullName evidence="1">Uncharacterized protein</fullName>
    </submittedName>
</protein>
<dbReference type="AlphaFoldDB" id="A0A9X3J0C6"/>
<dbReference type="RefSeq" id="WP_267772651.1">
    <property type="nucleotide sequence ID" value="NZ_JAPNKE010000002.1"/>
</dbReference>
<reference evidence="1" key="1">
    <citation type="submission" date="2022-11" db="EMBL/GenBank/DDBJ databases">
        <title>Minimal conservation of predation-associated metabolite biosynthetic gene clusters underscores biosynthetic potential of Myxococcota including descriptions for ten novel species: Archangium lansinium sp. nov., Myxococcus landrumus sp. nov., Nannocystis bai.</title>
        <authorList>
            <person name="Ahearne A."/>
            <person name="Stevens C."/>
            <person name="Phillips K."/>
        </authorList>
    </citation>
    <scope>NUCLEOTIDE SEQUENCE</scope>
    <source>
        <strain evidence="1">Na p29</strain>
    </source>
</reference>
<sequence length="55" mass="5481">MNTGASIVSVAPAIARICRLNTSGCESTVHGPSSPVPPWSTAASHASVQGCTITT</sequence>
<gene>
    <name evidence="1" type="ORF">OV079_30985</name>
</gene>